<organism evidence="2 3">
    <name type="scientific">Methanobacterium alkalithermotolerans</name>
    <dbReference type="NCBI Taxonomy" id="2731220"/>
    <lineage>
        <taxon>Archaea</taxon>
        <taxon>Methanobacteriati</taxon>
        <taxon>Methanobacteriota</taxon>
        <taxon>Methanomada group</taxon>
        <taxon>Methanobacteria</taxon>
        <taxon>Methanobacteriales</taxon>
        <taxon>Methanobacteriaceae</taxon>
        <taxon>Methanobacterium</taxon>
    </lineage>
</organism>
<dbReference type="AlphaFoldDB" id="A0A8T8KAB9"/>
<evidence type="ECO:0000256" key="1">
    <source>
        <dbReference type="SAM" id="Coils"/>
    </source>
</evidence>
<dbReference type="EMBL" id="CP058560">
    <property type="protein sequence ID" value="QUH22371.1"/>
    <property type="molecule type" value="Genomic_DNA"/>
</dbReference>
<dbReference type="RefSeq" id="WP_211533314.1">
    <property type="nucleotide sequence ID" value="NZ_CP058560.1"/>
</dbReference>
<protein>
    <recommendedName>
        <fullName evidence="4">DUF1998 domain-containing protein</fullName>
    </recommendedName>
</protein>
<gene>
    <name evidence="2" type="ORF">HYG87_00615</name>
</gene>
<evidence type="ECO:0008006" key="4">
    <source>
        <dbReference type="Google" id="ProtNLM"/>
    </source>
</evidence>
<reference evidence="2" key="1">
    <citation type="submission" date="2020-07" db="EMBL/GenBank/DDBJ databases">
        <title>Methanobacterium. sp. MethCan genome.</title>
        <authorList>
            <person name="Postec A."/>
            <person name="Quemeneur M."/>
        </authorList>
    </citation>
    <scope>NUCLEOTIDE SEQUENCE</scope>
    <source>
        <strain evidence="2">MethCAN</strain>
    </source>
</reference>
<accession>A0A8T8KAB9</accession>
<dbReference type="OrthoDB" id="256755at2157"/>
<dbReference type="GeneID" id="64819221"/>
<dbReference type="Proteomes" id="UP000681041">
    <property type="component" value="Chromosome"/>
</dbReference>
<name>A0A8T8KAB9_9EURY</name>
<sequence>MNEQKINFPVYSALFHVVDNLIFTRGKFSYKIDRIMGDNNDINLEIRNEERLKNKLFKEILKNYNSRIDHYKLLLNKLSPADITKFEIIKYKLVSNSSLDSSGNYGIYPRSFFCNKCGDMRSFKNNKEWEQFNPKKCRNPNCKGKYQQVPLLRFCEQCGKVEPLNYYCKDHGIDNWKLIRPEANVPSTWKVICTKCQMKGAKPSDILAYKCNHTIYGEKICEEDYTRFRPLVAIEGSVLNSVVITVVDVPQLKYNALLPYLDYILLGLYLNRFDSIFEKIDLKGKIDIDKIDLYLKLKNDPNLKDLIDGGMVNPHLMDMVKDLLYEIESLKLEFTGFNLENINDYLILSGVFSKDSSNVTTFIDFINSIDDSNKKENLENNFNDLKEDFKIENISYVADIRLIASSIGVNLGINKFYQNNFIPHFQPLWKNKSKDSLRAYSYPFETEGLIFDLDKVYVVNWLIENKILHKNPVKTNEEAIEILFQIKENTPEYEELKTLLHTFAHVLIRRSSLYTGLDSDSCGELLFVNTASFLIYSTSNINIGGFSFVFENSVIDWFRDVKLEVKDCVFDPTCIHETGSCFSCIYLPEFVCSEFNQALDRDILIGKKRYNEGFWVDLRD</sequence>
<keyword evidence="3" id="KW-1185">Reference proteome</keyword>
<evidence type="ECO:0000313" key="3">
    <source>
        <dbReference type="Proteomes" id="UP000681041"/>
    </source>
</evidence>
<feature type="coiled-coil region" evidence="1">
    <location>
        <begin position="368"/>
        <end position="395"/>
    </location>
</feature>
<proteinExistence type="predicted"/>
<dbReference type="KEGG" id="meme:HYG87_00615"/>
<evidence type="ECO:0000313" key="2">
    <source>
        <dbReference type="EMBL" id="QUH22371.1"/>
    </source>
</evidence>
<keyword evidence="1" id="KW-0175">Coiled coil</keyword>